<accession>A0A834RAZ5</accession>
<dbReference type="SUPFAM" id="SSF52151">
    <property type="entry name" value="FabD/lysophospholipase-like"/>
    <property type="match status" value="1"/>
</dbReference>
<dbReference type="GO" id="GO:0016020">
    <property type="term" value="C:membrane"/>
    <property type="evidence" value="ECO:0007669"/>
    <property type="project" value="TreeGrafter"/>
</dbReference>
<dbReference type="PROSITE" id="PS51635">
    <property type="entry name" value="PNPLA"/>
    <property type="match status" value="1"/>
</dbReference>
<dbReference type="AlphaFoldDB" id="A0A834RAZ5"/>
<dbReference type="EnsemblMetazoa" id="SSS_6169s_mrna">
    <property type="protein sequence ID" value="KAF7493070.1"/>
    <property type="gene ID" value="SSS_6169"/>
</dbReference>
<evidence type="ECO:0000256" key="2">
    <source>
        <dbReference type="ARBA" id="ARBA00022801"/>
    </source>
</evidence>
<feature type="short sequence motif" description="GXGXXG" evidence="4">
    <location>
        <begin position="16"/>
        <end position="21"/>
    </location>
</feature>
<organism evidence="7">
    <name type="scientific">Sarcoptes scabiei</name>
    <name type="common">Itch mite</name>
    <name type="synonym">Acarus scabiei</name>
    <dbReference type="NCBI Taxonomy" id="52283"/>
    <lineage>
        <taxon>Eukaryota</taxon>
        <taxon>Metazoa</taxon>
        <taxon>Ecdysozoa</taxon>
        <taxon>Arthropoda</taxon>
        <taxon>Chelicerata</taxon>
        <taxon>Arachnida</taxon>
        <taxon>Acari</taxon>
        <taxon>Acariformes</taxon>
        <taxon>Sarcoptiformes</taxon>
        <taxon>Astigmata</taxon>
        <taxon>Psoroptidia</taxon>
        <taxon>Sarcoptoidea</taxon>
        <taxon>Sarcoptidae</taxon>
        <taxon>Sarcoptinae</taxon>
        <taxon>Sarcoptes</taxon>
    </lineage>
</organism>
<protein>
    <recommendedName>
        <fullName evidence="1">triacylglycerol lipase</fullName>
        <ecNumber evidence="1">3.1.1.3</ecNumber>
    </recommendedName>
</protein>
<dbReference type="InterPro" id="IPR002641">
    <property type="entry name" value="PNPLA_dom"/>
</dbReference>
<proteinExistence type="predicted"/>
<dbReference type="FunFam" id="3.40.1090.10:FF:000003">
    <property type="entry name" value="Patatin-like phospholipase domain-containing protein 2"/>
    <property type="match status" value="1"/>
</dbReference>
<evidence type="ECO:0000313" key="9">
    <source>
        <dbReference type="Proteomes" id="UP000070412"/>
    </source>
</evidence>
<name>A0A834RAZ5_SARSC</name>
<sequence length="692" mass="79157">MSNLTATKQISFSFSGCGFLGLYHFGVASCLREYAPINHTTKFLGASAGSLAALALACDVPLGASTTEILHVAMRARARALGPFHPSFDVNRIIYDGLVRTLPNDAHIKANGRLYISVTRMSDGKNVIINKFKSKEELIKAIQCSCFIPLWSGFVPPKFNGIAYIDGGCSDNMPIMDEKTVTISPFSGETDICPQDDTYNLFQFSVSNTSIALTASNIYRISRILFPAHPEMLSKMCQQGFDDALRYLQRNNKISCTRCLAIHFTLEKEKSSTHLHHHKNHSIENCRDCEYRRRIAVLDSLPESVVQAIQEACDQVNKGIINWLFRHKPMKLLSIMSIPYLLPIDMTIVLFGKIYEKLPEIQQELKNSFMRLVSFLQSLLVKIESDRYLHSAKFSCQLAVKEFDYTSEENLSRLRKPSRTSSFSKSKSFQNDDKNLSLKNFDFDKLKKFDDSKISRKISYAGYELSKNPRPFSRRKSMIEISDNVLPPERVISQLNFDFKLDMKSPKSSNSSTLDSNSCVDNNNLQHNSSQENKILDIDISEIDQNNAIEIANKALDWEKEFLEKCHDRLKDENGENFDKMLEITRKNDAVMAYYYTDEDNKVKFTELFNIKDDKDFDINKCEDDRFVFDQSLEQQLKQHRAVNIQRLDDIASDENSNRSISLFSSNKYLQSVDNNRLPSEKDRSTSPKRSR</sequence>
<dbReference type="GO" id="GO:0055088">
    <property type="term" value="P:lipid homeostasis"/>
    <property type="evidence" value="ECO:0007669"/>
    <property type="project" value="TreeGrafter"/>
</dbReference>
<dbReference type="EC" id="3.1.1.3" evidence="1"/>
<dbReference type="InterPro" id="IPR033562">
    <property type="entry name" value="PLPL"/>
</dbReference>
<dbReference type="GO" id="GO:0019433">
    <property type="term" value="P:triglyceride catabolic process"/>
    <property type="evidence" value="ECO:0007669"/>
    <property type="project" value="TreeGrafter"/>
</dbReference>
<reference evidence="7" key="2">
    <citation type="submission" date="2020-01" db="EMBL/GenBank/DDBJ databases">
        <authorList>
            <person name="Korhonen P.K.K."/>
            <person name="Guangxu M.G."/>
            <person name="Wang T.W."/>
            <person name="Stroehlein A.J.S."/>
            <person name="Young N.D."/>
            <person name="Ang C.-S.A."/>
            <person name="Fernando D.W.F."/>
            <person name="Lu H.L."/>
            <person name="Taylor S.T."/>
            <person name="Ehtesham M.E.M."/>
            <person name="Najaraj S.H.N."/>
            <person name="Harsha G.H.G."/>
            <person name="Madugundu A.M."/>
            <person name="Renuse S.R."/>
            <person name="Holt D.H."/>
            <person name="Pandey A.P."/>
            <person name="Papenfuss A.P."/>
            <person name="Gasser R.B.G."/>
            <person name="Fischer K.F."/>
        </authorList>
    </citation>
    <scope>NUCLEOTIDE SEQUENCE</scope>
    <source>
        <strain evidence="7">SSS_KF_BRIS2020</strain>
    </source>
</reference>
<feature type="domain" description="PNPLA" evidence="6">
    <location>
        <begin position="12"/>
        <end position="179"/>
    </location>
</feature>
<reference evidence="8" key="3">
    <citation type="submission" date="2022-06" db="UniProtKB">
        <authorList>
            <consortium name="EnsemblMetazoa"/>
        </authorList>
    </citation>
    <scope>IDENTIFICATION</scope>
</reference>
<keyword evidence="4" id="KW-0442">Lipid degradation</keyword>
<evidence type="ECO:0000256" key="5">
    <source>
        <dbReference type="SAM" id="MobiDB-lite"/>
    </source>
</evidence>
<dbReference type="PANTHER" id="PTHR12406">
    <property type="entry name" value="CALCIUM-INDEPENDENT PHOSPHOLIPASE A2 IPLA2 -RELATED"/>
    <property type="match status" value="1"/>
</dbReference>
<evidence type="ECO:0000256" key="3">
    <source>
        <dbReference type="ARBA" id="ARBA00023098"/>
    </source>
</evidence>
<dbReference type="PANTHER" id="PTHR12406:SF41">
    <property type="entry name" value="BRUMMER, ISOFORM B-RELATED"/>
    <property type="match status" value="1"/>
</dbReference>
<dbReference type="OrthoDB" id="197155at2759"/>
<dbReference type="GO" id="GO:0005811">
    <property type="term" value="C:lipid droplet"/>
    <property type="evidence" value="ECO:0007669"/>
    <property type="project" value="TreeGrafter"/>
</dbReference>
<evidence type="ECO:0000256" key="1">
    <source>
        <dbReference type="ARBA" id="ARBA00013279"/>
    </source>
</evidence>
<feature type="short sequence motif" description="DGA/G" evidence="4">
    <location>
        <begin position="166"/>
        <end position="168"/>
    </location>
</feature>
<keyword evidence="2 4" id="KW-0378">Hydrolase</keyword>
<feature type="region of interest" description="Disordered" evidence="5">
    <location>
        <begin position="672"/>
        <end position="692"/>
    </location>
</feature>
<dbReference type="Gene3D" id="3.40.1090.10">
    <property type="entry name" value="Cytosolic phospholipase A2 catalytic domain"/>
    <property type="match status" value="2"/>
</dbReference>
<feature type="short sequence motif" description="GXSXG" evidence="4">
    <location>
        <begin position="45"/>
        <end position="49"/>
    </location>
</feature>
<evidence type="ECO:0000256" key="4">
    <source>
        <dbReference type="PROSITE-ProRule" id="PRU01161"/>
    </source>
</evidence>
<reference evidence="9" key="1">
    <citation type="journal article" date="2020" name="PLoS Negl. Trop. Dis.">
        <title>High-quality nuclear genome for Sarcoptes scabiei-A critical resource for a neglected parasite.</title>
        <authorList>
            <person name="Korhonen P.K."/>
            <person name="Gasser R.B."/>
            <person name="Ma G."/>
            <person name="Wang T."/>
            <person name="Stroehlein A.J."/>
            <person name="Young N.D."/>
            <person name="Ang C.S."/>
            <person name="Fernando D.D."/>
            <person name="Lu H.C."/>
            <person name="Taylor S."/>
            <person name="Reynolds S.L."/>
            <person name="Mofiz E."/>
            <person name="Najaraj S.H."/>
            <person name="Gowda H."/>
            <person name="Madugundu A."/>
            <person name="Renuse S."/>
            <person name="Holt D."/>
            <person name="Pandey A."/>
            <person name="Papenfuss A.T."/>
            <person name="Fischer K."/>
        </authorList>
    </citation>
    <scope>NUCLEOTIDE SEQUENCE [LARGE SCALE GENOMIC DNA]</scope>
</reference>
<evidence type="ECO:0000313" key="7">
    <source>
        <dbReference type="EMBL" id="KAF7493070.1"/>
    </source>
</evidence>
<dbReference type="EMBL" id="WVUK01000056">
    <property type="protein sequence ID" value="KAF7493070.1"/>
    <property type="molecule type" value="Genomic_DNA"/>
</dbReference>
<dbReference type="InterPro" id="IPR016035">
    <property type="entry name" value="Acyl_Trfase/lysoPLipase"/>
</dbReference>
<evidence type="ECO:0000313" key="8">
    <source>
        <dbReference type="EnsemblMetazoa" id="KAF7493070.1"/>
    </source>
</evidence>
<dbReference type="Proteomes" id="UP000070412">
    <property type="component" value="Unassembled WGS sequence"/>
</dbReference>
<feature type="active site" description="Proton acceptor" evidence="4">
    <location>
        <position position="166"/>
    </location>
</feature>
<keyword evidence="9" id="KW-1185">Reference proteome</keyword>
<dbReference type="GO" id="GO:0005737">
    <property type="term" value="C:cytoplasm"/>
    <property type="evidence" value="ECO:0007669"/>
    <property type="project" value="TreeGrafter"/>
</dbReference>
<gene>
    <name evidence="7" type="ORF">SSS_6169</name>
</gene>
<evidence type="ECO:0000259" key="6">
    <source>
        <dbReference type="PROSITE" id="PS51635"/>
    </source>
</evidence>
<feature type="active site" description="Nucleophile" evidence="4">
    <location>
        <position position="47"/>
    </location>
</feature>
<dbReference type="GO" id="GO:0004806">
    <property type="term" value="F:triacylglycerol lipase activity"/>
    <property type="evidence" value="ECO:0007669"/>
    <property type="project" value="UniProtKB-EC"/>
</dbReference>
<keyword evidence="3 4" id="KW-0443">Lipid metabolism</keyword>
<dbReference type="Pfam" id="PF01734">
    <property type="entry name" value="Patatin"/>
    <property type="match status" value="1"/>
</dbReference>